<organism evidence="2 3">
    <name type="scientific">Chitinophaga dinghuensis</name>
    <dbReference type="NCBI Taxonomy" id="1539050"/>
    <lineage>
        <taxon>Bacteria</taxon>
        <taxon>Pseudomonadati</taxon>
        <taxon>Bacteroidota</taxon>
        <taxon>Chitinophagia</taxon>
        <taxon>Chitinophagales</taxon>
        <taxon>Chitinophagaceae</taxon>
        <taxon>Chitinophaga</taxon>
    </lineage>
</organism>
<evidence type="ECO:0000313" key="3">
    <source>
        <dbReference type="Proteomes" id="UP000249819"/>
    </source>
</evidence>
<evidence type="ECO:0000256" key="1">
    <source>
        <dbReference type="SAM" id="Phobius"/>
    </source>
</evidence>
<dbReference type="RefSeq" id="WP_111593985.1">
    <property type="nucleotide sequence ID" value="NZ_QLMA01000007.1"/>
</dbReference>
<keyword evidence="1" id="KW-1133">Transmembrane helix</keyword>
<feature type="transmembrane region" description="Helical" evidence="1">
    <location>
        <begin position="77"/>
        <end position="94"/>
    </location>
</feature>
<dbReference type="EMBL" id="QLMA01000007">
    <property type="protein sequence ID" value="RAJ77389.1"/>
    <property type="molecule type" value="Genomic_DNA"/>
</dbReference>
<keyword evidence="3" id="KW-1185">Reference proteome</keyword>
<protein>
    <submittedName>
        <fullName evidence="2">Uncharacterized protein DUF4267</fullName>
    </submittedName>
</protein>
<evidence type="ECO:0000313" key="2">
    <source>
        <dbReference type="EMBL" id="RAJ77389.1"/>
    </source>
</evidence>
<keyword evidence="1" id="KW-0472">Membrane</keyword>
<reference evidence="2 3" key="1">
    <citation type="submission" date="2018-06" db="EMBL/GenBank/DDBJ databases">
        <title>Genomic Encyclopedia of Archaeal and Bacterial Type Strains, Phase II (KMG-II): from individual species to whole genera.</title>
        <authorList>
            <person name="Goeker M."/>
        </authorList>
    </citation>
    <scope>NUCLEOTIDE SEQUENCE [LARGE SCALE GENOMIC DNA]</scope>
    <source>
        <strain evidence="2 3">DSM 29821</strain>
    </source>
</reference>
<accession>A0A327VTM9</accession>
<keyword evidence="1" id="KW-0812">Transmembrane</keyword>
<name>A0A327VTM9_9BACT</name>
<sequence>MKTTAHKAFYFISLATGLLLLFIGLRFLLVPQQAEADFGIQTGPHISFAFHYIKGIRDFGVGLLTLVLLFSKEYRSLGWMMLCMGLVPCADFLIVLKDPHHLTSHLYPHLTAILICFTAGPYYLFTTKKQVYAL</sequence>
<feature type="transmembrane region" description="Helical" evidence="1">
    <location>
        <begin position="9"/>
        <end position="29"/>
    </location>
</feature>
<dbReference type="OrthoDB" id="2968810at2"/>
<comment type="caution">
    <text evidence="2">The sequence shown here is derived from an EMBL/GenBank/DDBJ whole genome shotgun (WGS) entry which is preliminary data.</text>
</comment>
<feature type="transmembrane region" description="Helical" evidence="1">
    <location>
        <begin position="106"/>
        <end position="125"/>
    </location>
</feature>
<dbReference type="Proteomes" id="UP000249819">
    <property type="component" value="Unassembled WGS sequence"/>
</dbReference>
<gene>
    <name evidence="2" type="ORF">CLV59_107156</name>
</gene>
<feature type="transmembrane region" description="Helical" evidence="1">
    <location>
        <begin position="49"/>
        <end position="70"/>
    </location>
</feature>
<dbReference type="Pfam" id="PF14087">
    <property type="entry name" value="DUF4267"/>
    <property type="match status" value="1"/>
</dbReference>
<proteinExistence type="predicted"/>
<dbReference type="InterPro" id="IPR025363">
    <property type="entry name" value="DUF4267"/>
</dbReference>
<dbReference type="AlphaFoldDB" id="A0A327VTM9"/>